<organism evidence="2 3">
    <name type="scientific">Anaeroglobus geminatus F0357</name>
    <dbReference type="NCBI Taxonomy" id="861450"/>
    <lineage>
        <taxon>Bacteria</taxon>
        <taxon>Bacillati</taxon>
        <taxon>Bacillota</taxon>
        <taxon>Negativicutes</taxon>
        <taxon>Veillonellales</taxon>
        <taxon>Veillonellaceae</taxon>
        <taxon>Anaeroglobus</taxon>
    </lineage>
</organism>
<dbReference type="RefSeq" id="WP_006790831.1">
    <property type="nucleotide sequence ID" value="NZ_JH417610.1"/>
</dbReference>
<evidence type="ECO:0000313" key="3">
    <source>
        <dbReference type="Proteomes" id="UP000005481"/>
    </source>
</evidence>
<keyword evidence="3" id="KW-1185">Reference proteome</keyword>
<protein>
    <submittedName>
        <fullName evidence="2">LICD family protein</fullName>
    </submittedName>
</protein>
<dbReference type="STRING" id="861450.HMPREF0080_01865"/>
<dbReference type="PANTHER" id="PTHR43404">
    <property type="entry name" value="LIPOPOLYSACCHARIDE CHOLINEPHOSPHOTRANSFERASE LICD"/>
    <property type="match status" value="1"/>
</dbReference>
<dbReference type="EMBL" id="AGCJ01000081">
    <property type="protein sequence ID" value="EHM38411.1"/>
    <property type="molecule type" value="Genomic_DNA"/>
</dbReference>
<feature type="domain" description="LicD/FKTN/FKRP nucleotidyltransferase" evidence="1">
    <location>
        <begin position="24"/>
        <end position="246"/>
    </location>
</feature>
<accession>G9YJL2</accession>
<evidence type="ECO:0000259" key="1">
    <source>
        <dbReference type="Pfam" id="PF04991"/>
    </source>
</evidence>
<dbReference type="InterPro" id="IPR007074">
    <property type="entry name" value="LicD/FKTN/FKRP_NTP_transf"/>
</dbReference>
<proteinExistence type="predicted"/>
<dbReference type="AlphaFoldDB" id="G9YJL2"/>
<dbReference type="eggNOG" id="COG3475">
    <property type="taxonomic scope" value="Bacteria"/>
</dbReference>
<dbReference type="Pfam" id="PF04991">
    <property type="entry name" value="LicD"/>
    <property type="match status" value="1"/>
</dbReference>
<dbReference type="HOGENOM" id="CLU_075543_1_0_9"/>
<gene>
    <name evidence="2" type="ORF">HMPREF0080_01865</name>
</gene>
<comment type="caution">
    <text evidence="2">The sequence shown here is derived from an EMBL/GenBank/DDBJ whole genome shotgun (WGS) entry which is preliminary data.</text>
</comment>
<dbReference type="PATRIC" id="fig|861450.3.peg.1723"/>
<evidence type="ECO:0000313" key="2">
    <source>
        <dbReference type="EMBL" id="EHM38411.1"/>
    </source>
</evidence>
<name>G9YJL2_9FIRM</name>
<reference evidence="2 3" key="1">
    <citation type="submission" date="2011-08" db="EMBL/GenBank/DDBJ databases">
        <authorList>
            <person name="Weinstock G."/>
            <person name="Sodergren E."/>
            <person name="Clifton S."/>
            <person name="Fulton L."/>
            <person name="Fulton B."/>
            <person name="Courtney L."/>
            <person name="Fronick C."/>
            <person name="Harrison M."/>
            <person name="Strong C."/>
            <person name="Farmer C."/>
            <person name="Delahaunty K."/>
            <person name="Markovic C."/>
            <person name="Hall O."/>
            <person name="Minx P."/>
            <person name="Tomlinson C."/>
            <person name="Mitreva M."/>
            <person name="Hou S."/>
            <person name="Chen J."/>
            <person name="Wollam A."/>
            <person name="Pepin K.H."/>
            <person name="Johnson M."/>
            <person name="Bhonagiri V."/>
            <person name="Zhang X."/>
            <person name="Suruliraj S."/>
            <person name="Warren W."/>
            <person name="Chinwalla A."/>
            <person name="Mardis E.R."/>
            <person name="Wilson R.K."/>
        </authorList>
    </citation>
    <scope>NUCLEOTIDE SEQUENCE [LARGE SCALE GENOMIC DNA]</scope>
    <source>
        <strain evidence="2 3">F0357</strain>
    </source>
</reference>
<dbReference type="GO" id="GO:0009100">
    <property type="term" value="P:glycoprotein metabolic process"/>
    <property type="evidence" value="ECO:0007669"/>
    <property type="project" value="UniProtKB-ARBA"/>
</dbReference>
<dbReference type="PANTHER" id="PTHR43404:SF2">
    <property type="entry name" value="LIPOPOLYSACCHARIDE CHOLINEPHOSPHOTRANSFERASE LICD"/>
    <property type="match status" value="1"/>
</dbReference>
<sequence length="268" mass="30899">MKQLTLRELQLAELDILKRYAAFCKKHNLKYSLIYGTLIGAARHQGFIPWDDDIDVCMPRPDYERLLSLAEDFNHATYKLIANPLGHSLDAIYAAIINTDIPCVNMYTDTIRSSYLWIDIFPVDGFAADDIIMKGIYLRSRLYQKMVKIAGAKYNTGKSTAHRLGKLSLIPLCRLYGIQRCLDRMDLLAKSYPYDTANDIGIIAWGEGPQERFPKTGFDNMQELEFEGQKFPVLSCWKDYLKNMYGDYTQLPPESERIDHNIIAYKKQ</sequence>
<dbReference type="InterPro" id="IPR052942">
    <property type="entry name" value="LPS_cholinephosphotransferase"/>
</dbReference>
<dbReference type="Proteomes" id="UP000005481">
    <property type="component" value="Unassembled WGS sequence"/>
</dbReference>